<dbReference type="Gene3D" id="1.20.1080.10">
    <property type="entry name" value="Glycerol uptake facilitator protein"/>
    <property type="match status" value="1"/>
</dbReference>
<evidence type="ECO:0000256" key="4">
    <source>
        <dbReference type="ARBA" id="ARBA00023136"/>
    </source>
</evidence>
<evidence type="ECO:0000313" key="8">
    <source>
        <dbReference type="EMBL" id="RYR11602.1"/>
    </source>
</evidence>
<dbReference type="EMBL" id="SDMP01000014">
    <property type="protein sequence ID" value="RYR11602.1"/>
    <property type="molecule type" value="Genomic_DNA"/>
</dbReference>
<dbReference type="GO" id="GO:0015267">
    <property type="term" value="F:channel activity"/>
    <property type="evidence" value="ECO:0007669"/>
    <property type="project" value="InterPro"/>
</dbReference>
<keyword evidence="9" id="KW-1185">Reference proteome</keyword>
<dbReference type="InterPro" id="IPR034294">
    <property type="entry name" value="Aquaporin_transptr"/>
</dbReference>
<keyword evidence="3 6" id="KW-1133">Transmembrane helix</keyword>
<evidence type="ECO:0000256" key="5">
    <source>
        <dbReference type="RuleBase" id="RU000477"/>
    </source>
</evidence>
<evidence type="ECO:0000313" key="9">
    <source>
        <dbReference type="Proteomes" id="UP000289738"/>
    </source>
</evidence>
<dbReference type="Proteomes" id="UP000289738">
    <property type="component" value="Chromosome B04"/>
</dbReference>
<accession>A0A444ZBP1</accession>
<dbReference type="InterPro" id="IPR000425">
    <property type="entry name" value="MIP"/>
</dbReference>
<feature type="transmembrane region" description="Helical" evidence="6">
    <location>
        <begin position="79"/>
        <end position="98"/>
    </location>
</feature>
<dbReference type="SUPFAM" id="SSF81338">
    <property type="entry name" value="Aquaporin-like"/>
    <property type="match status" value="1"/>
</dbReference>
<dbReference type="PRINTS" id="PR00783">
    <property type="entry name" value="MINTRINSICP"/>
</dbReference>
<evidence type="ECO:0000256" key="7">
    <source>
        <dbReference type="SAM" id="SignalP"/>
    </source>
</evidence>
<dbReference type="AlphaFoldDB" id="A0A444ZBP1"/>
<dbReference type="Pfam" id="PF00230">
    <property type="entry name" value="MIP"/>
    <property type="match status" value="1"/>
</dbReference>
<evidence type="ECO:0000256" key="6">
    <source>
        <dbReference type="SAM" id="Phobius"/>
    </source>
</evidence>
<comment type="subcellular location">
    <subcellularLocation>
        <location evidence="1">Membrane</location>
        <topology evidence="1">Multi-pass membrane protein</topology>
    </subcellularLocation>
</comment>
<comment type="caution">
    <text evidence="8">The sequence shown here is derived from an EMBL/GenBank/DDBJ whole genome shotgun (WGS) entry which is preliminary data.</text>
</comment>
<dbReference type="STRING" id="3818.A0A444ZBP1"/>
<comment type="similarity">
    <text evidence="5">Belongs to the MIP/aquaporin (TC 1.A.8) family.</text>
</comment>
<protein>
    <recommendedName>
        <fullName evidence="10">Aquaporin</fullName>
    </recommendedName>
</protein>
<keyword evidence="4 6" id="KW-0472">Membrane</keyword>
<feature type="transmembrane region" description="Helical" evidence="6">
    <location>
        <begin position="38"/>
        <end position="58"/>
    </location>
</feature>
<evidence type="ECO:0000256" key="2">
    <source>
        <dbReference type="ARBA" id="ARBA00022692"/>
    </source>
</evidence>
<reference evidence="8 9" key="1">
    <citation type="submission" date="2019-01" db="EMBL/GenBank/DDBJ databases">
        <title>Sequencing of cultivated peanut Arachis hypogaea provides insights into genome evolution and oil improvement.</title>
        <authorList>
            <person name="Chen X."/>
        </authorList>
    </citation>
    <scope>NUCLEOTIDE SEQUENCE [LARGE SCALE GENOMIC DNA]</scope>
    <source>
        <strain evidence="9">cv. Fuhuasheng</strain>
        <tissue evidence="8">Leaves</tissue>
    </source>
</reference>
<organism evidence="8 9">
    <name type="scientific">Arachis hypogaea</name>
    <name type="common">Peanut</name>
    <dbReference type="NCBI Taxonomy" id="3818"/>
    <lineage>
        <taxon>Eukaryota</taxon>
        <taxon>Viridiplantae</taxon>
        <taxon>Streptophyta</taxon>
        <taxon>Embryophyta</taxon>
        <taxon>Tracheophyta</taxon>
        <taxon>Spermatophyta</taxon>
        <taxon>Magnoliopsida</taxon>
        <taxon>eudicotyledons</taxon>
        <taxon>Gunneridae</taxon>
        <taxon>Pentapetalae</taxon>
        <taxon>rosids</taxon>
        <taxon>fabids</taxon>
        <taxon>Fabales</taxon>
        <taxon>Fabaceae</taxon>
        <taxon>Papilionoideae</taxon>
        <taxon>50 kb inversion clade</taxon>
        <taxon>dalbergioids sensu lato</taxon>
        <taxon>Dalbergieae</taxon>
        <taxon>Pterocarpus clade</taxon>
        <taxon>Arachis</taxon>
    </lineage>
</organism>
<sequence length="123" mass="13328">MDPGGWTSCVARCSRFLLLLHARSPVVAAPRWSPLLSIGFAVFLVHLATIPITGTGINPVRSRGATIIFNRDYAWNDQLIFRVGHFIGAALAVVYHQIEGKGKGILVDFGEEGKGEGERGKVL</sequence>
<dbReference type="GO" id="GO:0016020">
    <property type="term" value="C:membrane"/>
    <property type="evidence" value="ECO:0007669"/>
    <property type="project" value="UniProtKB-SubCell"/>
</dbReference>
<proteinExistence type="inferred from homology"/>
<keyword evidence="5" id="KW-0813">Transport</keyword>
<keyword evidence="7" id="KW-0732">Signal</keyword>
<evidence type="ECO:0008006" key="10">
    <source>
        <dbReference type="Google" id="ProtNLM"/>
    </source>
</evidence>
<evidence type="ECO:0000256" key="3">
    <source>
        <dbReference type="ARBA" id="ARBA00022989"/>
    </source>
</evidence>
<feature type="signal peptide" evidence="7">
    <location>
        <begin position="1"/>
        <end position="28"/>
    </location>
</feature>
<dbReference type="InterPro" id="IPR023271">
    <property type="entry name" value="Aquaporin-like"/>
</dbReference>
<keyword evidence="2 5" id="KW-0812">Transmembrane</keyword>
<gene>
    <name evidence="8" type="ORF">Ahy_B04g069104</name>
</gene>
<name>A0A444ZBP1_ARAHY</name>
<feature type="chain" id="PRO_5019129801" description="Aquaporin" evidence="7">
    <location>
        <begin position="29"/>
        <end position="123"/>
    </location>
</feature>
<dbReference type="PANTHER" id="PTHR45687">
    <property type="entry name" value="AQUAPORIN OR AQUAGLYCEROPORIN RELATED"/>
    <property type="match status" value="1"/>
</dbReference>
<evidence type="ECO:0000256" key="1">
    <source>
        <dbReference type="ARBA" id="ARBA00004141"/>
    </source>
</evidence>